<dbReference type="CDD" id="cd01171">
    <property type="entry name" value="YXKO-related"/>
    <property type="match status" value="1"/>
</dbReference>
<comment type="function">
    <text evidence="17">Catalyzes the dehydration of the S-form of NAD(P)HX at the expense of ADP, which is converted to AMP. Together with NAD(P)HX epimerase, which catalyzes the epimerization of the S- and R-forms, the enzyme allows the repair of both epimers of NAD(P)HX, a damaged form of NAD(P)H that is a result of enzymatic or heat-dependent hydration.</text>
</comment>
<comment type="catalytic activity">
    <reaction evidence="1 18 19">
        <text>(6R)-NADHX = (6S)-NADHX</text>
        <dbReference type="Rhea" id="RHEA:32215"/>
        <dbReference type="ChEBI" id="CHEBI:64074"/>
        <dbReference type="ChEBI" id="CHEBI:64075"/>
        <dbReference type="EC" id="5.1.99.6"/>
    </reaction>
</comment>
<evidence type="ECO:0000256" key="4">
    <source>
        <dbReference type="ARBA" id="ARBA00009524"/>
    </source>
</evidence>
<dbReference type="InterPro" id="IPR030677">
    <property type="entry name" value="Nnr"/>
</dbReference>
<dbReference type="HAMAP" id="MF_01965">
    <property type="entry name" value="NADHX_dehydratase"/>
    <property type="match status" value="1"/>
</dbReference>
<keyword evidence="6 17" id="KW-0547">Nucleotide-binding</keyword>
<evidence type="ECO:0000259" key="20">
    <source>
        <dbReference type="PROSITE" id="PS51383"/>
    </source>
</evidence>
<evidence type="ECO:0000256" key="7">
    <source>
        <dbReference type="ARBA" id="ARBA00022840"/>
    </source>
</evidence>
<comment type="similarity">
    <text evidence="3 19">In the N-terminal section; belongs to the NnrE/AIBP family.</text>
</comment>
<evidence type="ECO:0000256" key="11">
    <source>
        <dbReference type="ARBA" id="ARBA00023235"/>
    </source>
</evidence>
<evidence type="ECO:0000256" key="5">
    <source>
        <dbReference type="ARBA" id="ARBA00022723"/>
    </source>
</evidence>
<dbReference type="HAMAP" id="MF_01966">
    <property type="entry name" value="NADHX_epimerase"/>
    <property type="match status" value="1"/>
</dbReference>
<evidence type="ECO:0000256" key="19">
    <source>
        <dbReference type="PIRNR" id="PIRNR017184"/>
    </source>
</evidence>
<dbReference type="PROSITE" id="PS01050">
    <property type="entry name" value="YJEF_C_2"/>
    <property type="match status" value="1"/>
</dbReference>
<dbReference type="EC" id="5.1.99.6" evidence="19"/>
<dbReference type="InterPro" id="IPR036652">
    <property type="entry name" value="YjeF_N_dom_sf"/>
</dbReference>
<evidence type="ECO:0000256" key="6">
    <source>
        <dbReference type="ARBA" id="ARBA00022741"/>
    </source>
</evidence>
<evidence type="ECO:0000256" key="17">
    <source>
        <dbReference type="HAMAP-Rule" id="MF_01965"/>
    </source>
</evidence>
<feature type="binding site" evidence="17">
    <location>
        <position position="483"/>
    </location>
    <ligand>
        <name>AMP</name>
        <dbReference type="ChEBI" id="CHEBI:456215"/>
    </ligand>
</feature>
<protein>
    <recommendedName>
        <fullName evidence="19">Bifunctional NAD(P)H-hydrate repair enzyme</fullName>
    </recommendedName>
    <alternativeName>
        <fullName evidence="19">Nicotinamide nucleotide repair protein</fullName>
    </alternativeName>
    <domain>
        <recommendedName>
            <fullName evidence="19">ADP-dependent (S)-NAD(P)H-hydrate dehydratase</fullName>
            <ecNumber evidence="19">4.2.1.136</ecNumber>
        </recommendedName>
        <alternativeName>
            <fullName evidence="19">ADP-dependent NAD(P)HX dehydratase</fullName>
        </alternativeName>
    </domain>
    <domain>
        <recommendedName>
            <fullName evidence="19">NAD(P)H-hydrate epimerase</fullName>
            <ecNumber evidence="19">5.1.99.6</ecNumber>
        </recommendedName>
    </domain>
</protein>
<dbReference type="GO" id="GO:0052856">
    <property type="term" value="F:NAD(P)HX epimerase activity"/>
    <property type="evidence" value="ECO:0007669"/>
    <property type="project" value="UniProtKB-UniRule"/>
</dbReference>
<comment type="similarity">
    <text evidence="4 19">In the C-terminal section; belongs to the NnrD/CARKD family.</text>
</comment>
<name>A0A9D1F9S7_9FIRM</name>
<evidence type="ECO:0000256" key="1">
    <source>
        <dbReference type="ARBA" id="ARBA00000013"/>
    </source>
</evidence>
<evidence type="ECO:0000256" key="13">
    <source>
        <dbReference type="ARBA" id="ARBA00023268"/>
    </source>
</evidence>
<keyword evidence="8 17" id="KW-0521">NADP</keyword>
<evidence type="ECO:0000256" key="14">
    <source>
        <dbReference type="ARBA" id="ARBA00025153"/>
    </source>
</evidence>
<dbReference type="Pfam" id="PF01256">
    <property type="entry name" value="Carb_kinase"/>
    <property type="match status" value="1"/>
</dbReference>
<keyword evidence="10 17" id="KW-0520">NAD</keyword>
<feature type="binding site" evidence="18">
    <location>
        <position position="212"/>
    </location>
    <ligand>
        <name>K(+)</name>
        <dbReference type="ChEBI" id="CHEBI:29103"/>
    </ligand>
</feature>
<reference evidence="22" key="2">
    <citation type="journal article" date="2021" name="PeerJ">
        <title>Extensive microbial diversity within the chicken gut microbiome revealed by metagenomics and culture.</title>
        <authorList>
            <person name="Gilroy R."/>
            <person name="Ravi A."/>
            <person name="Getino M."/>
            <person name="Pursley I."/>
            <person name="Horton D.L."/>
            <person name="Alikhan N.F."/>
            <person name="Baker D."/>
            <person name="Gharbi K."/>
            <person name="Hall N."/>
            <person name="Watson M."/>
            <person name="Adriaenssens E.M."/>
            <person name="Foster-Nyarko E."/>
            <person name="Jarju S."/>
            <person name="Secka A."/>
            <person name="Antonio M."/>
            <person name="Oren A."/>
            <person name="Chaudhuri R.R."/>
            <person name="La Ragione R."/>
            <person name="Hildebrand F."/>
            <person name="Pallen M.J."/>
        </authorList>
    </citation>
    <scope>NUCLEOTIDE SEQUENCE</scope>
    <source>
        <strain evidence="22">ChiBcec16-1751</strain>
    </source>
</reference>
<dbReference type="Pfam" id="PF03853">
    <property type="entry name" value="YjeF_N"/>
    <property type="match status" value="1"/>
</dbReference>
<feature type="binding site" evidence="18">
    <location>
        <begin position="105"/>
        <end position="109"/>
    </location>
    <ligand>
        <name>(6S)-NADPHX</name>
        <dbReference type="ChEBI" id="CHEBI:64076"/>
    </ligand>
</feature>
<dbReference type="InterPro" id="IPR004443">
    <property type="entry name" value="YjeF_N_dom"/>
</dbReference>
<evidence type="ECO:0000313" key="23">
    <source>
        <dbReference type="Proteomes" id="UP000886741"/>
    </source>
</evidence>
<comment type="subunit">
    <text evidence="17">Homotetramer.</text>
</comment>
<feature type="binding site" evidence="18">
    <location>
        <begin position="179"/>
        <end position="185"/>
    </location>
    <ligand>
        <name>(6S)-NADPHX</name>
        <dbReference type="ChEBI" id="CHEBI:64076"/>
    </ligand>
</feature>
<gene>
    <name evidence="17" type="primary">nnrD</name>
    <name evidence="18" type="synonym">nnrE</name>
    <name evidence="22" type="ORF">IAA83_07320</name>
</gene>
<comment type="caution">
    <text evidence="22">The sequence shown here is derived from an EMBL/GenBank/DDBJ whole genome shotgun (WGS) entry which is preliminary data.</text>
</comment>
<dbReference type="InterPro" id="IPR029056">
    <property type="entry name" value="Ribokinase-like"/>
</dbReference>
<comment type="cofactor">
    <cofactor evidence="18 19">
        <name>K(+)</name>
        <dbReference type="ChEBI" id="CHEBI:29103"/>
    </cofactor>
    <text evidence="18 19">Binds 1 potassium ion per subunit.</text>
</comment>
<comment type="caution">
    <text evidence="18">Lacks conserved residue(s) required for the propagation of feature annotation.</text>
</comment>
<feature type="binding site" evidence="17">
    <location>
        <position position="419"/>
    </location>
    <ligand>
        <name>(6S)-NADPHX</name>
        <dbReference type="ChEBI" id="CHEBI:64076"/>
    </ligand>
</feature>
<dbReference type="EMBL" id="DVJJ01000112">
    <property type="protein sequence ID" value="HIS65162.1"/>
    <property type="molecule type" value="Genomic_DNA"/>
</dbReference>
<feature type="binding site" evidence="18">
    <location>
        <position position="106"/>
    </location>
    <ligand>
        <name>K(+)</name>
        <dbReference type="ChEBI" id="CHEBI:29103"/>
    </ligand>
</feature>
<feature type="binding site" evidence="17">
    <location>
        <position position="484"/>
    </location>
    <ligand>
        <name>(6S)-NADPHX</name>
        <dbReference type="ChEBI" id="CHEBI:64076"/>
    </ligand>
</feature>
<dbReference type="InterPro" id="IPR000631">
    <property type="entry name" value="CARKD"/>
</dbReference>
<dbReference type="InterPro" id="IPR017953">
    <property type="entry name" value="Carbohydrate_kinase_pred_CS"/>
</dbReference>
<feature type="binding site" evidence="17">
    <location>
        <position position="308"/>
    </location>
    <ligand>
        <name>(6S)-NADPHX</name>
        <dbReference type="ChEBI" id="CHEBI:64076"/>
    </ligand>
</feature>
<comment type="similarity">
    <text evidence="17">Belongs to the NnrD/CARKD family.</text>
</comment>
<dbReference type="Proteomes" id="UP000886741">
    <property type="component" value="Unassembled WGS sequence"/>
</dbReference>
<dbReference type="EC" id="4.2.1.136" evidence="19"/>
<dbReference type="PIRSF" id="PIRSF017184">
    <property type="entry name" value="Nnr"/>
    <property type="match status" value="1"/>
</dbReference>
<dbReference type="SUPFAM" id="SSF64153">
    <property type="entry name" value="YjeF N-terminal domain-like"/>
    <property type="match status" value="1"/>
</dbReference>
<dbReference type="AlphaFoldDB" id="A0A9D1F9S7"/>
<sequence>MSYSGMAATAAQMKELDRIAIEERGIPSLELMEQAATAVADAVEDLLTPAPLGPTATSSTLLVAVPRKGESLTDEDQAEVERLQAMMNDPAQKGRRVAVFCGPGNNGGDGIAAARLLMQRGFSVRAVLVGERNRMTADARAMEQRLRDCGGTLEDFCPTNQEQMLLLSVCDCNVDALFGVGLSRPITGDAALAVQLLQTRTGSPVVSCDIPSGIHTDTGAVLGCAVRAAVTVTFSCPKPGHYLGDGAEHTGDLRVADIGLPFDLLYNQTARLEVVDGSFTLPRRKPNSHKGDYGRLLIVGGSEGYTGAPVLAASAALRSGAGLVFVAVPRNVYPIVAGRCSAAMPFPLPDSADALLDRVNGCSAALIGPGLGRDHDNLVRVLLQVLDCPVVLDADGLNAAVGHLNWIRSRTAPTVLTPHDGEFARLTGCTLPIGDRLDAARSLAQDTGAIVVLKGHRTVTAAPDGRTWINTSGNAGMATGGSGDTLAGILAAFLGQKPLYSNGTDAARLTAQAVWFHGAAGDHAARRLGEYSLLPDDLIDALPQVLRDHIAD</sequence>
<keyword evidence="5 18" id="KW-0479">Metal-binding</keyword>
<dbReference type="PANTHER" id="PTHR12592">
    <property type="entry name" value="ATP-DEPENDENT (S)-NAD(P)H-HYDRATE DEHYDRATASE FAMILY MEMBER"/>
    <property type="match status" value="1"/>
</dbReference>
<keyword evidence="12 17" id="KW-0456">Lyase</keyword>
<feature type="binding site" evidence="17">
    <location>
        <position position="370"/>
    </location>
    <ligand>
        <name>(6S)-NADPHX</name>
        <dbReference type="ChEBI" id="CHEBI:64076"/>
    </ligand>
</feature>
<evidence type="ECO:0000256" key="15">
    <source>
        <dbReference type="ARBA" id="ARBA00048238"/>
    </source>
</evidence>
<evidence type="ECO:0000256" key="16">
    <source>
        <dbReference type="ARBA" id="ARBA00049209"/>
    </source>
</evidence>
<dbReference type="GO" id="GO:0005524">
    <property type="term" value="F:ATP binding"/>
    <property type="evidence" value="ECO:0007669"/>
    <property type="project" value="UniProtKB-UniRule"/>
</dbReference>
<dbReference type="Gene3D" id="3.40.50.10260">
    <property type="entry name" value="YjeF N-terminal domain"/>
    <property type="match status" value="1"/>
</dbReference>
<dbReference type="Gene3D" id="3.40.1190.20">
    <property type="match status" value="1"/>
</dbReference>
<evidence type="ECO:0000313" key="22">
    <source>
        <dbReference type="EMBL" id="HIS65162.1"/>
    </source>
</evidence>
<feature type="binding site" evidence="17">
    <location>
        <begin position="454"/>
        <end position="458"/>
    </location>
    <ligand>
        <name>AMP</name>
        <dbReference type="ChEBI" id="CHEBI:456215"/>
    </ligand>
</feature>
<evidence type="ECO:0000256" key="12">
    <source>
        <dbReference type="ARBA" id="ARBA00023239"/>
    </source>
</evidence>
<evidence type="ECO:0000256" key="10">
    <source>
        <dbReference type="ARBA" id="ARBA00023027"/>
    </source>
</evidence>
<evidence type="ECO:0000259" key="21">
    <source>
        <dbReference type="PROSITE" id="PS51385"/>
    </source>
</evidence>
<proteinExistence type="inferred from homology"/>
<comment type="function">
    <text evidence="18">Catalyzes the epimerization of the S- and R-forms of NAD(P)HX, a damaged form of NAD(P)H that is a result of enzymatic or heat-dependent hydration. This is a prerequisite for the S-specific NAD(P)H-hydrate dehydratase to allow the repair of both epimers of NAD(P)HX.</text>
</comment>
<dbReference type="PANTHER" id="PTHR12592:SF0">
    <property type="entry name" value="ATP-DEPENDENT (S)-NAD(P)H-HYDRATE DEHYDRATASE"/>
    <property type="match status" value="1"/>
</dbReference>
<comment type="function">
    <text evidence="14 19">Bifunctional enzyme that catalyzes the epimerization of the S- and R-forms of NAD(P)HX and the dehydration of the S-form of NAD(P)HX at the expense of ADP, which is converted to AMP. This allows the repair of both epimers of NAD(P)HX, a damaged form of NAD(P)H that is a result of enzymatic or heat-dependent hydration.</text>
</comment>
<dbReference type="NCBIfam" id="TIGR00196">
    <property type="entry name" value="yjeF_cterm"/>
    <property type="match status" value="1"/>
</dbReference>
<dbReference type="GO" id="GO:0052855">
    <property type="term" value="F:ADP-dependent NAD(P)H-hydrate dehydratase activity"/>
    <property type="evidence" value="ECO:0007669"/>
    <property type="project" value="UniProtKB-UniRule"/>
</dbReference>
<evidence type="ECO:0000256" key="9">
    <source>
        <dbReference type="ARBA" id="ARBA00022958"/>
    </source>
</evidence>
<evidence type="ECO:0000256" key="18">
    <source>
        <dbReference type="HAMAP-Rule" id="MF_01966"/>
    </source>
</evidence>
<comment type="cofactor">
    <cofactor evidence="17">
        <name>Mg(2+)</name>
        <dbReference type="ChEBI" id="CHEBI:18420"/>
    </cofactor>
</comment>
<evidence type="ECO:0000256" key="2">
    <source>
        <dbReference type="ARBA" id="ARBA00000909"/>
    </source>
</evidence>
<organism evidence="22 23">
    <name type="scientific">Candidatus Avoscillospira avistercoris</name>
    <dbReference type="NCBI Taxonomy" id="2840707"/>
    <lineage>
        <taxon>Bacteria</taxon>
        <taxon>Bacillati</taxon>
        <taxon>Bacillota</taxon>
        <taxon>Clostridia</taxon>
        <taxon>Eubacteriales</taxon>
        <taxon>Oscillospiraceae</taxon>
        <taxon>Oscillospiraceae incertae sedis</taxon>
        <taxon>Candidatus Avoscillospira</taxon>
    </lineage>
</organism>
<dbReference type="GO" id="GO:0046496">
    <property type="term" value="P:nicotinamide nucleotide metabolic process"/>
    <property type="evidence" value="ECO:0007669"/>
    <property type="project" value="UniProtKB-UniRule"/>
</dbReference>
<evidence type="ECO:0000256" key="3">
    <source>
        <dbReference type="ARBA" id="ARBA00006001"/>
    </source>
</evidence>
<reference evidence="22" key="1">
    <citation type="submission" date="2020-10" db="EMBL/GenBank/DDBJ databases">
        <authorList>
            <person name="Gilroy R."/>
        </authorList>
    </citation>
    <scope>NUCLEOTIDE SEQUENCE</scope>
    <source>
        <strain evidence="22">ChiBcec16-1751</strain>
    </source>
</reference>
<feature type="binding site" evidence="18">
    <location>
        <position position="209"/>
    </location>
    <ligand>
        <name>(6S)-NADPHX</name>
        <dbReference type="ChEBI" id="CHEBI:64076"/>
    </ligand>
</feature>
<keyword evidence="7 17" id="KW-0067">ATP-binding</keyword>
<dbReference type="NCBIfam" id="TIGR00197">
    <property type="entry name" value="yjeF_nterm"/>
    <property type="match status" value="1"/>
</dbReference>
<comment type="catalytic activity">
    <reaction evidence="2 18 19">
        <text>(6R)-NADPHX = (6S)-NADPHX</text>
        <dbReference type="Rhea" id="RHEA:32227"/>
        <dbReference type="ChEBI" id="CHEBI:64076"/>
        <dbReference type="ChEBI" id="CHEBI:64077"/>
        <dbReference type="EC" id="5.1.99.6"/>
    </reaction>
</comment>
<dbReference type="SUPFAM" id="SSF53613">
    <property type="entry name" value="Ribokinase-like"/>
    <property type="match status" value="1"/>
</dbReference>
<comment type="catalytic activity">
    <reaction evidence="15 17 19">
        <text>(6S)-NADHX + ADP = AMP + phosphate + NADH + H(+)</text>
        <dbReference type="Rhea" id="RHEA:32223"/>
        <dbReference type="ChEBI" id="CHEBI:15378"/>
        <dbReference type="ChEBI" id="CHEBI:43474"/>
        <dbReference type="ChEBI" id="CHEBI:57945"/>
        <dbReference type="ChEBI" id="CHEBI:64074"/>
        <dbReference type="ChEBI" id="CHEBI:456215"/>
        <dbReference type="ChEBI" id="CHEBI:456216"/>
        <dbReference type="EC" id="4.2.1.136"/>
    </reaction>
</comment>
<comment type="similarity">
    <text evidence="18">Belongs to the NnrE/AIBP family.</text>
</comment>
<keyword evidence="11 18" id="KW-0413">Isomerase</keyword>
<accession>A0A9D1F9S7</accession>
<dbReference type="PROSITE" id="PS51385">
    <property type="entry name" value="YJEF_N"/>
    <property type="match status" value="1"/>
</dbReference>
<feature type="domain" description="YjeF N-terminal" evidence="21">
    <location>
        <begin position="13"/>
        <end position="266"/>
    </location>
</feature>
<comment type="catalytic activity">
    <reaction evidence="16 17 19">
        <text>(6S)-NADPHX + ADP = AMP + phosphate + NADPH + H(+)</text>
        <dbReference type="Rhea" id="RHEA:32235"/>
        <dbReference type="ChEBI" id="CHEBI:15378"/>
        <dbReference type="ChEBI" id="CHEBI:43474"/>
        <dbReference type="ChEBI" id="CHEBI:57783"/>
        <dbReference type="ChEBI" id="CHEBI:64076"/>
        <dbReference type="ChEBI" id="CHEBI:456215"/>
        <dbReference type="ChEBI" id="CHEBI:456216"/>
        <dbReference type="EC" id="4.2.1.136"/>
    </reaction>
</comment>
<dbReference type="GO" id="GO:0046872">
    <property type="term" value="F:metal ion binding"/>
    <property type="evidence" value="ECO:0007669"/>
    <property type="project" value="UniProtKB-UniRule"/>
</dbReference>
<keyword evidence="9 18" id="KW-0630">Potassium</keyword>
<keyword evidence="13" id="KW-0511">Multifunctional enzyme</keyword>
<feature type="binding site" evidence="18">
    <location>
        <position position="175"/>
    </location>
    <ligand>
        <name>K(+)</name>
        <dbReference type="ChEBI" id="CHEBI:29103"/>
    </ligand>
</feature>
<feature type="domain" description="YjeF C-terminal" evidence="20">
    <location>
        <begin position="273"/>
        <end position="549"/>
    </location>
</feature>
<dbReference type="PROSITE" id="PS51383">
    <property type="entry name" value="YJEF_C_3"/>
    <property type="match status" value="1"/>
</dbReference>
<dbReference type="GO" id="GO:0110051">
    <property type="term" value="P:metabolite repair"/>
    <property type="evidence" value="ECO:0007669"/>
    <property type="project" value="TreeGrafter"/>
</dbReference>
<evidence type="ECO:0000256" key="8">
    <source>
        <dbReference type="ARBA" id="ARBA00022857"/>
    </source>
</evidence>